<name>K0SBI6_THAOC</name>
<comment type="caution">
    <text evidence="2">The sequence shown here is derived from an EMBL/GenBank/DDBJ whole genome shotgun (WGS) entry which is preliminary data.</text>
</comment>
<dbReference type="AlphaFoldDB" id="K0SBI6"/>
<accession>K0SBI6</accession>
<feature type="non-terminal residue" evidence="2">
    <location>
        <position position="1"/>
    </location>
</feature>
<dbReference type="EMBL" id="AGNL01025722">
    <property type="protein sequence ID" value="EJK58271.1"/>
    <property type="molecule type" value="Genomic_DNA"/>
</dbReference>
<reference evidence="2 3" key="1">
    <citation type="journal article" date="2012" name="Genome Biol.">
        <title>Genome and low-iron response of an oceanic diatom adapted to chronic iron limitation.</title>
        <authorList>
            <person name="Lommer M."/>
            <person name="Specht M."/>
            <person name="Roy A.S."/>
            <person name="Kraemer L."/>
            <person name="Andreson R."/>
            <person name="Gutowska M.A."/>
            <person name="Wolf J."/>
            <person name="Bergner S.V."/>
            <person name="Schilhabel M.B."/>
            <person name="Klostermeier U.C."/>
            <person name="Beiko R.G."/>
            <person name="Rosenstiel P."/>
            <person name="Hippler M."/>
            <person name="Laroche J."/>
        </authorList>
    </citation>
    <scope>NUCLEOTIDE SEQUENCE [LARGE SCALE GENOMIC DNA]</scope>
    <source>
        <strain evidence="2 3">CCMP1005</strain>
    </source>
</reference>
<evidence type="ECO:0000256" key="1">
    <source>
        <dbReference type="SAM" id="MobiDB-lite"/>
    </source>
</evidence>
<sequence>EKKEKLKQILKSQKRKKKRGAPEYSSPKKHKVLKNFKEASKKEKCHQIEYERLKREIGYTSPEASSRSHESKFSTLPLNVMSWAADSVGTDVLDSSISG</sequence>
<dbReference type="Proteomes" id="UP000266841">
    <property type="component" value="Unassembled WGS sequence"/>
</dbReference>
<protein>
    <submittedName>
        <fullName evidence="2">Uncharacterized protein</fullName>
    </submittedName>
</protein>
<feature type="region of interest" description="Disordered" evidence="1">
    <location>
        <begin position="1"/>
        <end position="30"/>
    </location>
</feature>
<organism evidence="2 3">
    <name type="scientific">Thalassiosira oceanica</name>
    <name type="common">Marine diatom</name>
    <dbReference type="NCBI Taxonomy" id="159749"/>
    <lineage>
        <taxon>Eukaryota</taxon>
        <taxon>Sar</taxon>
        <taxon>Stramenopiles</taxon>
        <taxon>Ochrophyta</taxon>
        <taxon>Bacillariophyta</taxon>
        <taxon>Coscinodiscophyceae</taxon>
        <taxon>Thalassiosirophycidae</taxon>
        <taxon>Thalassiosirales</taxon>
        <taxon>Thalassiosiraceae</taxon>
        <taxon>Thalassiosira</taxon>
    </lineage>
</organism>
<gene>
    <name evidence="2" type="ORF">THAOC_21622</name>
</gene>
<evidence type="ECO:0000313" key="2">
    <source>
        <dbReference type="EMBL" id="EJK58271.1"/>
    </source>
</evidence>
<keyword evidence="3" id="KW-1185">Reference proteome</keyword>
<evidence type="ECO:0000313" key="3">
    <source>
        <dbReference type="Proteomes" id="UP000266841"/>
    </source>
</evidence>
<proteinExistence type="predicted"/>